<feature type="domain" description="Yippee" evidence="5">
    <location>
        <begin position="12"/>
        <end position="109"/>
    </location>
</feature>
<name>A0A7S1SH82_9CHLO</name>
<reference evidence="6" key="1">
    <citation type="submission" date="2021-01" db="EMBL/GenBank/DDBJ databases">
        <authorList>
            <person name="Corre E."/>
            <person name="Pelletier E."/>
            <person name="Niang G."/>
            <person name="Scheremetjew M."/>
            <person name="Finn R."/>
            <person name="Kale V."/>
            <person name="Holt S."/>
            <person name="Cochrane G."/>
            <person name="Meng A."/>
            <person name="Brown T."/>
            <person name="Cohen L."/>
        </authorList>
    </citation>
    <scope>NUCLEOTIDE SEQUENCE</scope>
    <source>
        <strain evidence="6">PLY429</strain>
    </source>
</reference>
<evidence type="ECO:0000259" key="5">
    <source>
        <dbReference type="PROSITE" id="PS51792"/>
    </source>
</evidence>
<dbReference type="AlphaFoldDB" id="A0A7S1SH82"/>
<organism evidence="6">
    <name type="scientific">Tetraselmis chuii</name>
    <dbReference type="NCBI Taxonomy" id="63592"/>
    <lineage>
        <taxon>Eukaryota</taxon>
        <taxon>Viridiplantae</taxon>
        <taxon>Chlorophyta</taxon>
        <taxon>core chlorophytes</taxon>
        <taxon>Chlorodendrophyceae</taxon>
        <taxon>Chlorodendrales</taxon>
        <taxon>Chlorodendraceae</taxon>
        <taxon>Tetraselmis</taxon>
    </lineage>
</organism>
<dbReference type="PANTHER" id="PTHR13848">
    <property type="entry name" value="PROTEIN YIPPEE-LIKE CG15309-RELATED"/>
    <property type="match status" value="1"/>
</dbReference>
<gene>
    <name evidence="6" type="ORF">TCHU04912_LOCUS977</name>
</gene>
<dbReference type="InterPro" id="IPR004910">
    <property type="entry name" value="Yippee/Mis18/Cereblon"/>
</dbReference>
<keyword evidence="3" id="KW-0862">Zinc</keyword>
<accession>A0A7S1SH82</accession>
<dbReference type="Pfam" id="PF03226">
    <property type="entry name" value="Yippee-Mis18"/>
    <property type="match status" value="1"/>
</dbReference>
<dbReference type="PROSITE" id="PS51792">
    <property type="entry name" value="YIPPEE"/>
    <property type="match status" value="1"/>
</dbReference>
<evidence type="ECO:0000256" key="3">
    <source>
        <dbReference type="ARBA" id="ARBA00022833"/>
    </source>
</evidence>
<dbReference type="GO" id="GO:0046872">
    <property type="term" value="F:metal ion binding"/>
    <property type="evidence" value="ECO:0007669"/>
    <property type="project" value="UniProtKB-KW"/>
</dbReference>
<evidence type="ECO:0000256" key="2">
    <source>
        <dbReference type="ARBA" id="ARBA00022723"/>
    </source>
</evidence>
<proteinExistence type="inferred from homology"/>
<evidence type="ECO:0000313" key="6">
    <source>
        <dbReference type="EMBL" id="CAD9198744.1"/>
    </source>
</evidence>
<evidence type="ECO:0000256" key="1">
    <source>
        <dbReference type="ARBA" id="ARBA00005613"/>
    </source>
</evidence>
<comment type="similarity">
    <text evidence="1 4">Belongs to the yippee family.</text>
</comment>
<keyword evidence="2" id="KW-0479">Metal-binding</keyword>
<dbReference type="InterPro" id="IPR039058">
    <property type="entry name" value="Yippee_fam"/>
</dbReference>
<protein>
    <recommendedName>
        <fullName evidence="4">Protein yippee-like</fullName>
    </recommendedName>
</protein>
<dbReference type="EMBL" id="HBGG01001714">
    <property type="protein sequence ID" value="CAD9198744.1"/>
    <property type="molecule type" value="Transcribed_RNA"/>
</dbReference>
<dbReference type="InterPro" id="IPR034751">
    <property type="entry name" value="Yippee"/>
</dbReference>
<sequence length="125" mass="14256">MGRLFIQGLEGNCYSCKCCHTQLALLSELMSKEFHSRNGKAYLFNAVVNVLSGPKEDRLMTTGLHTVSDITCTKCMQVLGWKYDAARENSQKYKVGKFILERGKIVESQAQKLDYRMFLESDDDM</sequence>
<evidence type="ECO:0000256" key="4">
    <source>
        <dbReference type="RuleBase" id="RU110713"/>
    </source>
</evidence>